<keyword evidence="3" id="KW-0698">rRNA processing</keyword>
<evidence type="ECO:0000256" key="3">
    <source>
        <dbReference type="ARBA" id="ARBA00022552"/>
    </source>
</evidence>
<dbReference type="SMART" id="SM00316">
    <property type="entry name" value="S1"/>
    <property type="match status" value="8"/>
</dbReference>
<evidence type="ECO:0000256" key="2">
    <source>
        <dbReference type="ARBA" id="ARBA00022517"/>
    </source>
</evidence>
<dbReference type="SMART" id="SM00386">
    <property type="entry name" value="HAT"/>
    <property type="match status" value="5"/>
</dbReference>
<evidence type="ECO:0000256" key="1">
    <source>
        <dbReference type="ARBA" id="ARBA00004604"/>
    </source>
</evidence>
<feature type="domain" description="S1 motif" evidence="10">
    <location>
        <begin position="812"/>
        <end position="873"/>
    </location>
</feature>
<dbReference type="PANTHER" id="PTHR23270:SF10">
    <property type="entry name" value="PROTEIN RRP5 HOMOLOG"/>
    <property type="match status" value="1"/>
</dbReference>
<comment type="subcellular location">
    <subcellularLocation>
        <location evidence="1">Nucleus</location>
        <location evidence="1">Nucleolus</location>
    </subcellularLocation>
</comment>
<feature type="domain" description="S1 motif" evidence="10">
    <location>
        <begin position="527"/>
        <end position="593"/>
    </location>
</feature>
<sequence length="1422" mass="160183">MLVSRFCYNNNNNDLAMKFKSKAARWQHKYLFALYFFSKKFLGNKRKRSAKFNQSKTIKDAQKGEQDFGPSSAECLTYPTIVEGMVILGRVYTATEYDITVSLPGRLSGQVLATDVSEAYTSLLEKVIEITDNQLTEYKPLNEVYKNGDYVVCVVKSINPDEKNAVKLSLEPGLINQSLHPESLKSGCKIACSISSVEDHGYVIDTGIKTLRGFLANKDVAENAKYHHGQQIFCSIKKVKTDENIVTLNLTTKSKRITSSVSVDSLQLDSLVPGSRIDLTVKKILRNGLRVSFNENNTGYINQLYLNEPLSSYEPDTEITATLLYVIPTVKFAYFTEFSFEKEKQPIQVGEIINKASVLYRDAKGIIFKLKEGVKGFVSFKRTEVNFENINAKFPPESIHKCRVLSYDLSDRLYICTMQKNLLKANSCIADTVEPGEILTVEIVRFNKNGFIFVKSGNTFGDVAPMHIADPGIDLKKKQQLLKVGARVSARVLGRNKQGNGWMLTLKKSLVESKRPILSNVEDASVGSIYQGTIFSVKKEGLLISFFGEVKGFLPSKFLNKTTGGTLNYSVGQVILVKIEKVNEGGKLILNLAHNKSNLKEEIKLNIGEEVTGVIVESSSEGIYLKISKGNKGDSVTGFLPAGHIAPCKELGAHLAAKYVPGDLLTALVFSTSPKFLLSRTYVPQKELTKMENLKKDDYIPCSITDISSKGVKVVLPIEGFDEYGFIPYNKISDIESLSVHQLLFGKVTFINKKEKKIHLTAALHEVWTDAVKQDTDMVGAVDVLTLYLSKLKEMATHENFTNKSISAMNLGQHVKGVVEKVTEHGLVLKLENDVAATVRSCHIEKPHKEGDQVEATVLWINYIHELVEVTLLPKLNNSIRNQVNKLPDDSINVQLKGEIVLVTNWFALVLLKGQGKGTLVSLPTRRHANDMKPDLSSYSVGKKIRCYVILNRGEAELTPVAVVKSSFESRKHMIELQNSKDLKRKNPSYIHSEHLLSKRPKLLTKIINCDEVKDEVEVKNEEESDDEVNEVQVVKEKKNNDQAKKNKKEKVKQLEVKNKKISPQVEAKNKKISPQVEGENKIADSLSIPECGFNWDGTLNQVKIEESSSSSEEEEDNEPKKKKKKLTAAERHELERQKEREIRQREEALASNQMPNSPDQFDRLVLASPDSSVIWLQYMAYHLQATEIDKARAIAKRALKTINLREEHEKLNVWQGWLNLESRFGTPDTLDSVFHEALKLNDAKKIYLHMITAHTDAGRHLKLEEFVKVVTGKFKQDPEVWTECGGAYLKAGLKEKSRFLMQRALQSLQPKEHVNLIMKFAQMENRFGDAERAETLFEKLLTSYANKVIVWTCYVDMLVKSEKFDTARKVLEKAVLQSLPPKKMKTLFEKYVSFEEKYGTPAGVEHATKLAKEYLDKIIKG</sequence>
<proteinExistence type="predicted"/>
<dbReference type="EMBL" id="CAJNRD030001123">
    <property type="protein sequence ID" value="CAG5103293.1"/>
    <property type="molecule type" value="Genomic_DNA"/>
</dbReference>
<dbReference type="InterPro" id="IPR003029">
    <property type="entry name" value="S1_domain"/>
</dbReference>
<dbReference type="GO" id="GO:0003723">
    <property type="term" value="F:RNA binding"/>
    <property type="evidence" value="ECO:0007669"/>
    <property type="project" value="TreeGrafter"/>
</dbReference>
<dbReference type="GO" id="GO:0032040">
    <property type="term" value="C:small-subunit processome"/>
    <property type="evidence" value="ECO:0007669"/>
    <property type="project" value="TreeGrafter"/>
</dbReference>
<evidence type="ECO:0000256" key="4">
    <source>
        <dbReference type="ARBA" id="ARBA00022664"/>
    </source>
</evidence>
<feature type="region of interest" description="Disordered" evidence="9">
    <location>
        <begin position="1105"/>
        <end position="1142"/>
    </location>
</feature>
<keyword evidence="7" id="KW-0539">Nucleus</keyword>
<keyword evidence="6" id="KW-0508">mRNA splicing</keyword>
<evidence type="ECO:0000256" key="8">
    <source>
        <dbReference type="ARBA" id="ARBA00073619"/>
    </source>
</evidence>
<dbReference type="OrthoDB" id="412781at2759"/>
<dbReference type="SUPFAM" id="SSF50249">
    <property type="entry name" value="Nucleic acid-binding proteins"/>
    <property type="match status" value="6"/>
</dbReference>
<dbReference type="InterPro" id="IPR011990">
    <property type="entry name" value="TPR-like_helical_dom_sf"/>
</dbReference>
<feature type="compositionally biased region" description="Basic and acidic residues" evidence="9">
    <location>
        <begin position="1128"/>
        <end position="1142"/>
    </location>
</feature>
<evidence type="ECO:0000256" key="6">
    <source>
        <dbReference type="ARBA" id="ARBA00023187"/>
    </source>
</evidence>
<feature type="domain" description="S1 motif" evidence="10">
    <location>
        <begin position="608"/>
        <end position="686"/>
    </location>
</feature>
<evidence type="ECO:0000313" key="11">
    <source>
        <dbReference type="EMBL" id="CAG5103293.1"/>
    </source>
</evidence>
<evidence type="ECO:0000313" key="12">
    <source>
        <dbReference type="Proteomes" id="UP000786811"/>
    </source>
</evidence>
<dbReference type="PANTHER" id="PTHR23270">
    <property type="entry name" value="PROGRAMMED CELL DEATH PROTEIN 11 PRE-RRNA PROCESSING PROTEIN RRP5"/>
    <property type="match status" value="1"/>
</dbReference>
<organism evidence="11 12">
    <name type="scientific">Cotesia congregata</name>
    <name type="common">Parasitoid wasp</name>
    <name type="synonym">Apanteles congregatus</name>
    <dbReference type="NCBI Taxonomy" id="51543"/>
    <lineage>
        <taxon>Eukaryota</taxon>
        <taxon>Metazoa</taxon>
        <taxon>Ecdysozoa</taxon>
        <taxon>Arthropoda</taxon>
        <taxon>Hexapoda</taxon>
        <taxon>Insecta</taxon>
        <taxon>Pterygota</taxon>
        <taxon>Neoptera</taxon>
        <taxon>Endopterygota</taxon>
        <taxon>Hymenoptera</taxon>
        <taxon>Apocrita</taxon>
        <taxon>Ichneumonoidea</taxon>
        <taxon>Braconidae</taxon>
        <taxon>Microgastrinae</taxon>
        <taxon>Cotesia</taxon>
    </lineage>
</organism>
<dbReference type="InterPro" id="IPR012340">
    <property type="entry name" value="NA-bd_OB-fold"/>
</dbReference>
<dbReference type="FunFam" id="2.40.50.140:FF:000196">
    <property type="entry name" value="rRNA biogenesis protein RRP5"/>
    <property type="match status" value="1"/>
</dbReference>
<dbReference type="Pfam" id="PF00575">
    <property type="entry name" value="S1"/>
    <property type="match status" value="1"/>
</dbReference>
<dbReference type="InterPro" id="IPR059164">
    <property type="entry name" value="HAT_PRP39_C"/>
</dbReference>
<dbReference type="Pfam" id="PF23241">
    <property type="entry name" value="HAT_PRP39_C"/>
    <property type="match status" value="1"/>
</dbReference>
<keyword evidence="12" id="KW-1185">Reference proteome</keyword>
<dbReference type="GO" id="GO:0006364">
    <property type="term" value="P:rRNA processing"/>
    <property type="evidence" value="ECO:0007669"/>
    <property type="project" value="UniProtKB-KW"/>
</dbReference>
<keyword evidence="5" id="KW-0677">Repeat</keyword>
<dbReference type="SUPFAM" id="SSF48452">
    <property type="entry name" value="TPR-like"/>
    <property type="match status" value="2"/>
</dbReference>
<feature type="compositionally biased region" description="Basic and acidic residues" evidence="9">
    <location>
        <begin position="1036"/>
        <end position="1045"/>
    </location>
</feature>
<dbReference type="Gene3D" id="1.25.40.10">
    <property type="entry name" value="Tetratricopeptide repeat domain"/>
    <property type="match status" value="1"/>
</dbReference>
<dbReference type="Gene3D" id="2.40.50.140">
    <property type="entry name" value="Nucleic acid-binding proteins"/>
    <property type="match status" value="3"/>
</dbReference>
<evidence type="ECO:0000256" key="5">
    <source>
        <dbReference type="ARBA" id="ARBA00022737"/>
    </source>
</evidence>
<dbReference type="Proteomes" id="UP000786811">
    <property type="component" value="Unassembled WGS sequence"/>
</dbReference>
<gene>
    <name evidence="11" type="ORF">HICCMSTLAB_LOCUS11437</name>
</gene>
<feature type="domain" description="S1 motif" evidence="10">
    <location>
        <begin position="84"/>
        <end position="171"/>
    </location>
</feature>
<protein>
    <recommendedName>
        <fullName evidence="8">rRNA biogenesis protein RRP5</fullName>
    </recommendedName>
</protein>
<evidence type="ECO:0000256" key="9">
    <source>
        <dbReference type="SAM" id="MobiDB-lite"/>
    </source>
</evidence>
<keyword evidence="4" id="KW-0507">mRNA processing</keyword>
<dbReference type="InterPro" id="IPR048059">
    <property type="entry name" value="Rrp5_S1_rpt_hs1_sc1"/>
</dbReference>
<accession>A0A8J2MS35</accession>
<dbReference type="InterPro" id="IPR003107">
    <property type="entry name" value="HAT"/>
</dbReference>
<reference evidence="11" key="1">
    <citation type="submission" date="2021-04" db="EMBL/GenBank/DDBJ databases">
        <authorList>
            <person name="Chebbi M.A.C M."/>
        </authorList>
    </citation>
    <scope>NUCLEOTIDE SEQUENCE</scope>
</reference>
<dbReference type="PROSITE" id="PS50126">
    <property type="entry name" value="S1"/>
    <property type="match status" value="6"/>
</dbReference>
<dbReference type="CDD" id="cd05693">
    <property type="entry name" value="S1_Rrp5_repeat_hs1_sc1"/>
    <property type="match status" value="1"/>
</dbReference>
<evidence type="ECO:0000259" key="10">
    <source>
        <dbReference type="PROSITE" id="PS50126"/>
    </source>
</evidence>
<dbReference type="InterPro" id="IPR045209">
    <property type="entry name" value="Rrp5"/>
</dbReference>
<feature type="domain" description="S1 motif" evidence="10">
    <location>
        <begin position="187"/>
        <end position="251"/>
    </location>
</feature>
<keyword evidence="2" id="KW-0690">Ribosome biogenesis</keyword>
<feature type="region of interest" description="Disordered" evidence="9">
    <location>
        <begin position="1036"/>
        <end position="1080"/>
    </location>
</feature>
<feature type="domain" description="S1 motif" evidence="10">
    <location>
        <begin position="436"/>
        <end position="507"/>
    </location>
</feature>
<comment type="caution">
    <text evidence="11">The sequence shown here is derived from an EMBL/GenBank/DDBJ whole genome shotgun (WGS) entry which is preliminary data.</text>
</comment>
<evidence type="ECO:0000256" key="7">
    <source>
        <dbReference type="ARBA" id="ARBA00023242"/>
    </source>
</evidence>
<name>A0A8J2MS35_COTCN</name>